<dbReference type="RefSeq" id="WP_148136194.1">
    <property type="nucleotide sequence ID" value="NZ_CP017634.1"/>
</dbReference>
<dbReference type="EMBL" id="CP017634">
    <property type="protein sequence ID" value="ATW26866.1"/>
    <property type="molecule type" value="Genomic_DNA"/>
</dbReference>
<feature type="active site" evidence="16">
    <location>
        <position position="178"/>
    </location>
</feature>
<dbReference type="UniPathway" id="UPA00219"/>
<comment type="cofactor">
    <cofactor evidence="1 16">
        <name>FAD</name>
        <dbReference type="ChEBI" id="CHEBI:57692"/>
    </cofactor>
</comment>
<accession>A0A3G1KWP2</accession>
<dbReference type="GO" id="GO:0008360">
    <property type="term" value="P:regulation of cell shape"/>
    <property type="evidence" value="ECO:0007669"/>
    <property type="project" value="UniProtKB-KW"/>
</dbReference>
<comment type="catalytic activity">
    <reaction evidence="15 16">
        <text>UDP-N-acetyl-alpha-D-muramate + NADP(+) = UDP-N-acetyl-3-O-(1-carboxyvinyl)-alpha-D-glucosamine + NADPH + H(+)</text>
        <dbReference type="Rhea" id="RHEA:12248"/>
        <dbReference type="ChEBI" id="CHEBI:15378"/>
        <dbReference type="ChEBI" id="CHEBI:57783"/>
        <dbReference type="ChEBI" id="CHEBI:58349"/>
        <dbReference type="ChEBI" id="CHEBI:68483"/>
        <dbReference type="ChEBI" id="CHEBI:70757"/>
        <dbReference type="EC" id="1.3.1.98"/>
    </reaction>
</comment>
<evidence type="ECO:0000256" key="16">
    <source>
        <dbReference type="HAMAP-Rule" id="MF_00037"/>
    </source>
</evidence>
<dbReference type="Proteomes" id="UP000323521">
    <property type="component" value="Chromosome"/>
</dbReference>
<comment type="subcellular location">
    <subcellularLocation>
        <location evidence="3 16">Cytoplasm</location>
    </subcellularLocation>
</comment>
<evidence type="ECO:0000313" key="19">
    <source>
        <dbReference type="Proteomes" id="UP000323521"/>
    </source>
</evidence>
<dbReference type="SUPFAM" id="SSF56194">
    <property type="entry name" value="Uridine diphospho-N-Acetylenolpyruvylglucosamine reductase, MurB, C-terminal domain"/>
    <property type="match status" value="1"/>
</dbReference>
<dbReference type="KEGG" id="fwa:DCMF_20740"/>
<evidence type="ECO:0000256" key="8">
    <source>
        <dbReference type="ARBA" id="ARBA00022827"/>
    </source>
</evidence>
<keyword evidence="7 16" id="KW-0285">Flavoprotein</keyword>
<keyword evidence="5 16" id="KW-0963">Cytoplasm</keyword>
<evidence type="ECO:0000256" key="5">
    <source>
        <dbReference type="ARBA" id="ARBA00022490"/>
    </source>
</evidence>
<comment type="similarity">
    <text evidence="16">Belongs to the MurB family.</text>
</comment>
<dbReference type="InterPro" id="IPR016167">
    <property type="entry name" value="FAD-bd_PCMH_sub1"/>
</dbReference>
<name>A0A3G1KWP2_FORW1</name>
<keyword evidence="19" id="KW-1185">Reference proteome</keyword>
<keyword evidence="9 16" id="KW-0521">NADP</keyword>
<dbReference type="Gene3D" id="3.90.78.10">
    <property type="entry name" value="UDP-N-acetylenolpyruvoylglucosamine reductase, C-terminal domain"/>
    <property type="match status" value="1"/>
</dbReference>
<dbReference type="InterPro" id="IPR036318">
    <property type="entry name" value="FAD-bd_PCMH-like_sf"/>
</dbReference>
<dbReference type="PANTHER" id="PTHR21071">
    <property type="entry name" value="UDP-N-ACETYLENOLPYRUVOYLGLUCOSAMINE REDUCTASE"/>
    <property type="match status" value="1"/>
</dbReference>
<evidence type="ECO:0000256" key="10">
    <source>
        <dbReference type="ARBA" id="ARBA00022960"/>
    </source>
</evidence>
<keyword evidence="14 16" id="KW-0961">Cell wall biogenesis/degradation</keyword>
<evidence type="ECO:0000256" key="11">
    <source>
        <dbReference type="ARBA" id="ARBA00022984"/>
    </source>
</evidence>
<dbReference type="InterPro" id="IPR011601">
    <property type="entry name" value="MurB_C"/>
</dbReference>
<dbReference type="GO" id="GO:0008762">
    <property type="term" value="F:UDP-N-acetylmuramate dehydrogenase activity"/>
    <property type="evidence" value="ECO:0007669"/>
    <property type="project" value="UniProtKB-UniRule"/>
</dbReference>
<dbReference type="GO" id="GO:0071555">
    <property type="term" value="P:cell wall organization"/>
    <property type="evidence" value="ECO:0007669"/>
    <property type="project" value="UniProtKB-KW"/>
</dbReference>
<evidence type="ECO:0000256" key="14">
    <source>
        <dbReference type="ARBA" id="ARBA00023316"/>
    </source>
</evidence>
<dbReference type="InterPro" id="IPR003170">
    <property type="entry name" value="MurB"/>
</dbReference>
<dbReference type="GO" id="GO:0051301">
    <property type="term" value="P:cell division"/>
    <property type="evidence" value="ECO:0007669"/>
    <property type="project" value="UniProtKB-KW"/>
</dbReference>
<dbReference type="NCBIfam" id="TIGR00179">
    <property type="entry name" value="murB"/>
    <property type="match status" value="1"/>
</dbReference>
<feature type="domain" description="FAD-binding PCMH-type" evidence="17">
    <location>
        <begin position="34"/>
        <end position="199"/>
    </location>
</feature>
<dbReference type="EC" id="1.3.1.98" evidence="16"/>
<evidence type="ECO:0000256" key="2">
    <source>
        <dbReference type="ARBA" id="ARBA00003921"/>
    </source>
</evidence>
<dbReference type="InterPro" id="IPR016166">
    <property type="entry name" value="FAD-bd_PCMH"/>
</dbReference>
<sequence length="305" mass="33674">MNRQEKVVDFITRNLVATKTAVQVDMKNHTTFKTGGTADLMIEPQSIYELQLLMKYILKEKIPYLIIGHGSNVLVSDKGIREVVIKIENNLSRISVENEKIDAEAGALLADVAKEAQKKGLSGLEFACGIPGTVGGAAVMNAGAYGGEIKGVLEEVQVLTAQGKLLIRKVEELDLGYRKSIIQTNGDIVLKARFSLKKGDPKEIEDLMQELTRKREQSQPLEYPSAGSVFKRPEGYFTGKLIQDANLRGYQIGGAQVSLKHTGFIVNAHQASTNDVLNLIKHIQKEVKRLYNVELETEVKLIGEQ</sequence>
<dbReference type="HAMAP" id="MF_00037">
    <property type="entry name" value="MurB"/>
    <property type="match status" value="1"/>
</dbReference>
<dbReference type="AlphaFoldDB" id="A0A3G1KWP2"/>
<dbReference type="SUPFAM" id="SSF56176">
    <property type="entry name" value="FAD-binding/transporter-associated domain-like"/>
    <property type="match status" value="1"/>
</dbReference>
<feature type="active site" evidence="16">
    <location>
        <position position="298"/>
    </location>
</feature>
<keyword evidence="10 16" id="KW-0133">Cell shape</keyword>
<comment type="pathway">
    <text evidence="4 16">Cell wall biogenesis; peptidoglycan biosynthesis.</text>
</comment>
<dbReference type="Pfam" id="PF02873">
    <property type="entry name" value="MurB_C"/>
    <property type="match status" value="1"/>
</dbReference>
<evidence type="ECO:0000256" key="3">
    <source>
        <dbReference type="ARBA" id="ARBA00004496"/>
    </source>
</evidence>
<reference evidence="18 19" key="1">
    <citation type="submission" date="2016-10" db="EMBL/GenBank/DDBJ databases">
        <title>Complete Genome Sequence of Peptococcaceae strain DCMF.</title>
        <authorList>
            <person name="Edwards R.J."/>
            <person name="Holland S.I."/>
            <person name="Deshpande N.P."/>
            <person name="Wong Y.K."/>
            <person name="Ertan H."/>
            <person name="Manefield M."/>
            <person name="Russell T.L."/>
            <person name="Lee M.J."/>
        </authorList>
    </citation>
    <scope>NUCLEOTIDE SEQUENCE [LARGE SCALE GENOMIC DNA]</scope>
    <source>
        <strain evidence="18 19">DCMF</strain>
    </source>
</reference>
<evidence type="ECO:0000256" key="1">
    <source>
        <dbReference type="ARBA" id="ARBA00001974"/>
    </source>
</evidence>
<comment type="function">
    <text evidence="2 16">Cell wall formation.</text>
</comment>
<dbReference type="OrthoDB" id="9804753at2"/>
<dbReference type="Gene3D" id="3.30.43.10">
    <property type="entry name" value="Uridine Diphospho-n-acetylenolpyruvylglucosamine Reductase, domain 2"/>
    <property type="match status" value="1"/>
</dbReference>
<evidence type="ECO:0000256" key="13">
    <source>
        <dbReference type="ARBA" id="ARBA00023306"/>
    </source>
</evidence>
<dbReference type="Gene3D" id="3.30.465.10">
    <property type="match status" value="1"/>
</dbReference>
<evidence type="ECO:0000256" key="7">
    <source>
        <dbReference type="ARBA" id="ARBA00022630"/>
    </source>
</evidence>
<proteinExistence type="inferred from homology"/>
<evidence type="ECO:0000259" key="17">
    <source>
        <dbReference type="PROSITE" id="PS51387"/>
    </source>
</evidence>
<dbReference type="NCBIfam" id="NF010480">
    <property type="entry name" value="PRK13905.1"/>
    <property type="match status" value="1"/>
</dbReference>
<dbReference type="Pfam" id="PF01565">
    <property type="entry name" value="FAD_binding_4"/>
    <property type="match status" value="1"/>
</dbReference>
<evidence type="ECO:0000313" key="18">
    <source>
        <dbReference type="EMBL" id="ATW26866.1"/>
    </source>
</evidence>
<keyword evidence="11 16" id="KW-0573">Peptidoglycan synthesis</keyword>
<gene>
    <name evidence="16" type="primary">murB</name>
    <name evidence="18" type="ORF">DCMF_20740</name>
</gene>
<evidence type="ECO:0000256" key="9">
    <source>
        <dbReference type="ARBA" id="ARBA00022857"/>
    </source>
</evidence>
<dbReference type="GO" id="GO:0009252">
    <property type="term" value="P:peptidoglycan biosynthetic process"/>
    <property type="evidence" value="ECO:0007669"/>
    <property type="project" value="UniProtKB-UniRule"/>
</dbReference>
<feature type="active site" description="Proton donor" evidence="16">
    <location>
        <position position="228"/>
    </location>
</feature>
<evidence type="ECO:0000256" key="12">
    <source>
        <dbReference type="ARBA" id="ARBA00023002"/>
    </source>
</evidence>
<dbReference type="InterPro" id="IPR006094">
    <property type="entry name" value="Oxid_FAD_bind_N"/>
</dbReference>
<dbReference type="PANTHER" id="PTHR21071:SF4">
    <property type="entry name" value="UDP-N-ACETYLENOLPYRUVOYLGLUCOSAMINE REDUCTASE"/>
    <property type="match status" value="1"/>
</dbReference>
<dbReference type="GO" id="GO:0071949">
    <property type="term" value="F:FAD binding"/>
    <property type="evidence" value="ECO:0007669"/>
    <property type="project" value="InterPro"/>
</dbReference>
<dbReference type="InterPro" id="IPR036635">
    <property type="entry name" value="MurB_C_sf"/>
</dbReference>
<keyword evidence="8 16" id="KW-0274">FAD</keyword>
<dbReference type="GO" id="GO:0005829">
    <property type="term" value="C:cytosol"/>
    <property type="evidence" value="ECO:0007669"/>
    <property type="project" value="TreeGrafter"/>
</dbReference>
<dbReference type="InterPro" id="IPR016169">
    <property type="entry name" value="FAD-bd_PCMH_sub2"/>
</dbReference>
<evidence type="ECO:0000256" key="4">
    <source>
        <dbReference type="ARBA" id="ARBA00004752"/>
    </source>
</evidence>
<keyword evidence="12 16" id="KW-0560">Oxidoreductase</keyword>
<dbReference type="PROSITE" id="PS51387">
    <property type="entry name" value="FAD_PCMH"/>
    <property type="match status" value="1"/>
</dbReference>
<organism evidence="18 19">
    <name type="scientific">Formimonas warabiya</name>
    <dbReference type="NCBI Taxonomy" id="1761012"/>
    <lineage>
        <taxon>Bacteria</taxon>
        <taxon>Bacillati</taxon>
        <taxon>Bacillota</taxon>
        <taxon>Clostridia</taxon>
        <taxon>Eubacteriales</taxon>
        <taxon>Peptococcaceae</taxon>
        <taxon>Candidatus Formimonas</taxon>
    </lineage>
</organism>
<keyword evidence="6 16" id="KW-0132">Cell division</keyword>
<keyword evidence="13 16" id="KW-0131">Cell cycle</keyword>
<evidence type="ECO:0000256" key="6">
    <source>
        <dbReference type="ARBA" id="ARBA00022618"/>
    </source>
</evidence>
<protein>
    <recommendedName>
        <fullName evidence="16">UDP-N-acetylenolpyruvoylglucosamine reductase</fullName>
        <ecNumber evidence="16">1.3.1.98</ecNumber>
    </recommendedName>
    <alternativeName>
        <fullName evidence="16">UDP-N-acetylmuramate dehydrogenase</fullName>
    </alternativeName>
</protein>
<evidence type="ECO:0000256" key="15">
    <source>
        <dbReference type="ARBA" id="ARBA00048914"/>
    </source>
</evidence>